<sequence>MARAVSLNHGIALSSNGSVLFASSSEAAYSWDYDSSTMSATNNRTLVTVPSMLLISRGSTSNVDLEAADITSGHSQIKAFNLNNLTSGSYDYNTDGLRLGWGLRNSVGVAEHPTTGGIWSVENSVDQMMRDGEDIHEDNPGEEMNFHGFLNGTFYAQQGQNYGYPWCFAAWNVSAIPNHSNLTVGKQFAIDPTDGQSRNDSYCAAQVPPQLTFQAHMAPLDIKFNNSGSEVWVTFHGSWDRTDPVGYKLSLIEFDEDNPVPKATSLTAATDIFANIDNSVCPDQCFRPLIHQIASHILNEASLKNLGLSSKTFALSLLSFDSGIWCKRFLQRYDFPMIKDVREFGIAYRIRHLALNRYMMLDFNQPGPKEKEVLHTLLDLILESYNGQSNRKYNRDSKNISILSPSLCDETSVNWFFRNSLSKCRPKSRIHGLSITIRLTLSYLLLDPTHSYLAKMADSSNYDVTKIYLFEMPFSTICTYEERNHDFVLNKEDLVHILNFWNYHLCGSNQLSYRYMADKLAEKNRLARPWSEPLQAFHINFVPTRWIGHYTCIHPLPSRRDILEEIQTCGETWDVAHPMILDFSEDISGDPSNWWPWIFKSMPAWKMSQSPSRYVRGMAAYLPLSFEQNVAKRKGTGKGAVNLPQMAVTETSGALDKLRLQGVIQPLPDQEKIPGWSRIMFVLYRPTQMFVLNALWTYFNDKGALGNMPTISNVLFEELRLCWDMHMQHNQWILQQAVGVDEMKLLMARTAKLLSDISSLGLTCKQVAEIEDNFQGSKDLQWVDIDYAYAYEGVLTPGGKVMLGRFWALDKVQLFGLSNVQQTSNESAETDAGHQVEQEPALDLGVIRGDLGSFVFWAENQ</sequence>
<dbReference type="InterPro" id="IPR011041">
    <property type="entry name" value="Quinoprot_gluc/sorb_DH_b-prop"/>
</dbReference>
<keyword evidence="3" id="KW-1185">Reference proteome</keyword>
<reference evidence="2 3" key="1">
    <citation type="submission" date="2015-05" db="EMBL/GenBank/DDBJ databases">
        <title>Distinctive expansion of gene families associated with plant cell wall degradation and secondary metabolism in the genomes of grapevine trunk pathogens.</title>
        <authorList>
            <person name="Lawrence D.P."/>
            <person name="Travadon R."/>
            <person name="Rolshausen P.E."/>
            <person name="Baumgartner K."/>
        </authorList>
    </citation>
    <scope>NUCLEOTIDE SEQUENCE [LARGE SCALE GENOMIC DNA]</scope>
    <source>
        <strain evidence="2">UCRPC4</strain>
    </source>
</reference>
<accession>A0A0G2HAV6</accession>
<gene>
    <name evidence="2" type="ORF">UCRPC4_g01649</name>
</gene>
<organism evidence="2 3">
    <name type="scientific">Phaeomoniella chlamydospora</name>
    <name type="common">Phaeoacremonium chlamydosporum</name>
    <dbReference type="NCBI Taxonomy" id="158046"/>
    <lineage>
        <taxon>Eukaryota</taxon>
        <taxon>Fungi</taxon>
        <taxon>Dikarya</taxon>
        <taxon>Ascomycota</taxon>
        <taxon>Pezizomycotina</taxon>
        <taxon>Eurotiomycetes</taxon>
        <taxon>Chaetothyriomycetidae</taxon>
        <taxon>Phaeomoniellales</taxon>
        <taxon>Phaeomoniellaceae</taxon>
        <taxon>Phaeomoniella</taxon>
    </lineage>
</organism>
<dbReference type="InterPro" id="IPR054539">
    <property type="entry name" value="Beta-prop_PDH"/>
</dbReference>
<evidence type="ECO:0000313" key="3">
    <source>
        <dbReference type="Proteomes" id="UP000053317"/>
    </source>
</evidence>
<dbReference type="Pfam" id="PF22807">
    <property type="entry name" value="TrAA12"/>
    <property type="match status" value="1"/>
</dbReference>
<protein>
    <submittedName>
        <fullName evidence="2">Putative soluble quinoprotein glucose dehydrogenase</fullName>
    </submittedName>
</protein>
<name>A0A0G2HAV6_PHACM</name>
<comment type="caution">
    <text evidence="2">The sequence shown here is derived from an EMBL/GenBank/DDBJ whole genome shotgun (WGS) entry which is preliminary data.</text>
</comment>
<evidence type="ECO:0000313" key="2">
    <source>
        <dbReference type="EMBL" id="KKY25735.1"/>
    </source>
</evidence>
<dbReference type="Proteomes" id="UP000053317">
    <property type="component" value="Unassembled WGS sequence"/>
</dbReference>
<dbReference type="AlphaFoldDB" id="A0A0G2HAV6"/>
<proteinExistence type="predicted"/>
<dbReference type="OrthoDB" id="507128at2759"/>
<feature type="domain" description="Pyrroloquinoline quinone-dependent pyranose dehydrogenase beta-propeller" evidence="1">
    <location>
        <begin position="6"/>
        <end position="289"/>
    </location>
</feature>
<evidence type="ECO:0000259" key="1">
    <source>
        <dbReference type="Pfam" id="PF22807"/>
    </source>
</evidence>
<dbReference type="Gene3D" id="2.120.10.30">
    <property type="entry name" value="TolB, C-terminal domain"/>
    <property type="match status" value="1"/>
</dbReference>
<dbReference type="InterPro" id="IPR011042">
    <property type="entry name" value="6-blade_b-propeller_TolB-like"/>
</dbReference>
<dbReference type="EMBL" id="LCWF01000039">
    <property type="protein sequence ID" value="KKY25735.1"/>
    <property type="molecule type" value="Genomic_DNA"/>
</dbReference>
<reference evidence="2 3" key="2">
    <citation type="submission" date="2015-05" db="EMBL/GenBank/DDBJ databases">
        <authorList>
            <person name="Morales-Cruz A."/>
            <person name="Amrine K.C."/>
            <person name="Cantu D."/>
        </authorList>
    </citation>
    <scope>NUCLEOTIDE SEQUENCE [LARGE SCALE GENOMIC DNA]</scope>
    <source>
        <strain evidence="2">UCRPC4</strain>
    </source>
</reference>
<dbReference type="SUPFAM" id="SSF50952">
    <property type="entry name" value="Soluble quinoprotein glucose dehydrogenase"/>
    <property type="match status" value="1"/>
</dbReference>